<dbReference type="OrthoDB" id="10064898at2759"/>
<dbReference type="Proteomes" id="UP000316759">
    <property type="component" value="Unassembled WGS sequence"/>
</dbReference>
<feature type="coiled-coil region" evidence="11">
    <location>
        <begin position="245"/>
        <end position="272"/>
    </location>
</feature>
<keyword evidence="5" id="KW-0677">Repeat</keyword>
<evidence type="ECO:0000256" key="10">
    <source>
        <dbReference type="ARBA" id="ARBA00049959"/>
    </source>
</evidence>
<comment type="function">
    <text evidence="10">Essential for the assembly of the distal half of centrioles, required for centriole elongation. Acts as a negative regulator of centriole elongation.</text>
</comment>
<evidence type="ECO:0000256" key="8">
    <source>
        <dbReference type="ARBA" id="ARBA00023306"/>
    </source>
</evidence>
<evidence type="ECO:0000256" key="9">
    <source>
        <dbReference type="ARBA" id="ARBA00031694"/>
    </source>
</evidence>
<feature type="compositionally biased region" description="Polar residues" evidence="12">
    <location>
        <begin position="350"/>
        <end position="372"/>
    </location>
</feature>
<evidence type="ECO:0000256" key="12">
    <source>
        <dbReference type="SAM" id="MobiDB-lite"/>
    </source>
</evidence>
<evidence type="ECO:0000256" key="3">
    <source>
        <dbReference type="ARBA" id="ARBA00014910"/>
    </source>
</evidence>
<organism evidence="13 14">
    <name type="scientific">Fasciola gigantica</name>
    <name type="common">Giant liver fluke</name>
    <dbReference type="NCBI Taxonomy" id="46835"/>
    <lineage>
        <taxon>Eukaryota</taxon>
        <taxon>Metazoa</taxon>
        <taxon>Spiralia</taxon>
        <taxon>Lophotrochozoa</taxon>
        <taxon>Platyhelminthes</taxon>
        <taxon>Trematoda</taxon>
        <taxon>Digenea</taxon>
        <taxon>Plagiorchiida</taxon>
        <taxon>Echinostomata</taxon>
        <taxon>Echinostomatoidea</taxon>
        <taxon>Fasciolidae</taxon>
        <taxon>Fasciola</taxon>
    </lineage>
</organism>
<dbReference type="InterPro" id="IPR033351">
    <property type="entry name" value="POC5"/>
</dbReference>
<gene>
    <name evidence="13" type="ORF">FGIG_02478</name>
</gene>
<evidence type="ECO:0000313" key="13">
    <source>
        <dbReference type="EMBL" id="TPP61662.1"/>
    </source>
</evidence>
<sequence length="637" mass="71585">MLDSMSFADGESQDFVNTENNHLEFGHLAAEGLDVNSKVSEERTVIMKTNDKTNCSSNKHLADKNIGTNEMLINYHQIGAEQLEKLFSREKFCSMSDVFDGLSRQFKEQLNANYSRIREEMHNAASELVSKEMDRILLTTQQLRDQVISLRSLVQDQERVIARKDQVIDDLMADLKRICQNAENSREKCREEQERICLNVVDRYTRKRLLLRVFTTWKVLLEGTWKSRVMQRLEAEARVECDRLTTEYNTRMQKLESELRMTRAELEATRATKAEEQASLKMALMRGVCALNMETMSLFHRDTRSQSDEGASGDAFNQNAHNWTNNSTLLIGNQDVYANRFLLTDGNISLSRPFSKPTPSKTDGSASGNSPGPNELMLNCSPEAWPRRTPIGLNYDIGKPITTSNGFKQSNPNEFCALWLNQTQVESVPEKKAVTSSAYRPAANQLPSNSVEHFRMYNTGESPRSVEADSFVLSSNNDDYQVMELPITTTIKSDLQNSQFTSYRNQDEKNILSQSQLSQSQGSEGARKQLNGRTLSVQRINNPAVSGPRWANVPKAHTVELGVPSGPSMHSSCVTASVQVLRHQPVSQATLTCHLNSGSTFKENKQSFGAPKFVDKRGLNSSLGVTPSPIALALHHR</sequence>
<evidence type="ECO:0000256" key="1">
    <source>
        <dbReference type="ARBA" id="ARBA00004114"/>
    </source>
</evidence>
<dbReference type="GO" id="GO:0005814">
    <property type="term" value="C:centriole"/>
    <property type="evidence" value="ECO:0007669"/>
    <property type="project" value="UniProtKB-SubCell"/>
</dbReference>
<evidence type="ECO:0000256" key="4">
    <source>
        <dbReference type="ARBA" id="ARBA00022490"/>
    </source>
</evidence>
<keyword evidence="8" id="KW-0131">Cell cycle</keyword>
<comment type="similarity">
    <text evidence="2">Belongs to the POC5 family.</text>
</comment>
<comment type="caution">
    <text evidence="13">The sequence shown here is derived from an EMBL/GenBank/DDBJ whole genome shotgun (WGS) entry which is preliminary data.</text>
</comment>
<comment type="subcellular location">
    <subcellularLocation>
        <location evidence="1">Cytoplasm</location>
        <location evidence="1">Cytoskeleton</location>
        <location evidence="1">Microtubule organizing center</location>
        <location evidence="1">Centrosome</location>
        <location evidence="1">Centriole</location>
    </subcellularLocation>
</comment>
<keyword evidence="7" id="KW-0206">Cytoskeleton</keyword>
<dbReference type="AlphaFoldDB" id="A0A504YIT0"/>
<evidence type="ECO:0000256" key="6">
    <source>
        <dbReference type="ARBA" id="ARBA00023054"/>
    </source>
</evidence>
<reference evidence="13 14" key="1">
    <citation type="submission" date="2019-04" db="EMBL/GenBank/DDBJ databases">
        <title>Annotation for the trematode Fasciola gigantica.</title>
        <authorList>
            <person name="Choi Y.-J."/>
        </authorList>
    </citation>
    <scope>NUCLEOTIDE SEQUENCE [LARGE SCALE GENOMIC DNA]</scope>
    <source>
        <strain evidence="13">Uganda_cow_1</strain>
    </source>
</reference>
<evidence type="ECO:0000256" key="2">
    <source>
        <dbReference type="ARBA" id="ARBA00010411"/>
    </source>
</evidence>
<proteinExistence type="inferred from homology"/>
<evidence type="ECO:0000313" key="14">
    <source>
        <dbReference type="Proteomes" id="UP000316759"/>
    </source>
</evidence>
<dbReference type="EMBL" id="SUNJ01007882">
    <property type="protein sequence ID" value="TPP61662.1"/>
    <property type="molecule type" value="Genomic_DNA"/>
</dbReference>
<dbReference type="STRING" id="46835.A0A504YIT0"/>
<keyword evidence="6 11" id="KW-0175">Coiled coil</keyword>
<evidence type="ECO:0000256" key="5">
    <source>
        <dbReference type="ARBA" id="ARBA00022737"/>
    </source>
</evidence>
<dbReference type="PANTHER" id="PTHR28618:SF1">
    <property type="entry name" value="CENTROSOMAL PROTEIN POC5"/>
    <property type="match status" value="1"/>
</dbReference>
<feature type="coiled-coil region" evidence="11">
    <location>
        <begin position="168"/>
        <end position="195"/>
    </location>
</feature>
<feature type="region of interest" description="Disordered" evidence="12">
    <location>
        <begin position="350"/>
        <end position="377"/>
    </location>
</feature>
<dbReference type="PANTHER" id="PTHR28618">
    <property type="entry name" value="CENTROSOMAL PROTEIN POC5"/>
    <property type="match status" value="1"/>
</dbReference>
<evidence type="ECO:0000256" key="11">
    <source>
        <dbReference type="SAM" id="Coils"/>
    </source>
</evidence>
<keyword evidence="4" id="KW-0963">Cytoplasm</keyword>
<accession>A0A504YIT0</accession>
<evidence type="ECO:0000256" key="7">
    <source>
        <dbReference type="ARBA" id="ARBA00023212"/>
    </source>
</evidence>
<name>A0A504YIT0_FASGI</name>
<protein>
    <recommendedName>
        <fullName evidence="3">Centrosomal protein POC5</fullName>
    </recommendedName>
    <alternativeName>
        <fullName evidence="9">Protein of centriole 5</fullName>
    </alternativeName>
</protein>
<keyword evidence="14" id="KW-1185">Reference proteome</keyword>